<dbReference type="Proteomes" id="UP000289734">
    <property type="component" value="Unassembled WGS sequence"/>
</dbReference>
<protein>
    <submittedName>
        <fullName evidence="5">T9SS type A sorting domain-containing protein</fullName>
    </submittedName>
</protein>
<dbReference type="RefSeq" id="WP_129465104.1">
    <property type="nucleotide sequence ID" value="NZ_SBKQ01000012.1"/>
</dbReference>
<evidence type="ECO:0000256" key="1">
    <source>
        <dbReference type="ARBA" id="ARBA00022729"/>
    </source>
</evidence>
<feature type="domain" description="Fibronectin type-III" evidence="4">
    <location>
        <begin position="250"/>
        <end position="348"/>
    </location>
</feature>
<feature type="domain" description="Fibronectin type-III" evidence="4">
    <location>
        <begin position="1327"/>
        <end position="1419"/>
    </location>
</feature>
<dbReference type="SUPFAM" id="SSF49265">
    <property type="entry name" value="Fibronectin type III"/>
    <property type="match status" value="5"/>
</dbReference>
<feature type="domain" description="Fibronectin type-III" evidence="4">
    <location>
        <begin position="1539"/>
        <end position="1632"/>
    </location>
</feature>
<evidence type="ECO:0000256" key="3">
    <source>
        <dbReference type="SAM" id="SignalP"/>
    </source>
</evidence>
<dbReference type="InterPro" id="IPR013783">
    <property type="entry name" value="Ig-like_fold"/>
</dbReference>
<reference evidence="6" key="1">
    <citation type="submission" date="2019-01" db="EMBL/GenBank/DDBJ databases">
        <title>Cytophagaceae bacterium strain CAR-16.</title>
        <authorList>
            <person name="Chen W.-M."/>
        </authorList>
    </citation>
    <scope>NUCLEOTIDE SEQUENCE [LARGE SCALE GENOMIC DNA]</scope>
    <source>
        <strain evidence="6">ICH-30</strain>
    </source>
</reference>
<dbReference type="InterPro" id="IPR026444">
    <property type="entry name" value="Secre_tail"/>
</dbReference>
<feature type="domain" description="Fibronectin type-III" evidence="4">
    <location>
        <begin position="1114"/>
        <end position="1207"/>
    </location>
</feature>
<keyword evidence="1 3" id="KW-0732">Signal</keyword>
<evidence type="ECO:0000256" key="2">
    <source>
        <dbReference type="ARBA" id="ARBA00022737"/>
    </source>
</evidence>
<organism evidence="5 6">
    <name type="scientific">Flavobacterium piscinae</name>
    <dbReference type="NCBI Taxonomy" id="2506424"/>
    <lineage>
        <taxon>Bacteria</taxon>
        <taxon>Pseudomonadati</taxon>
        <taxon>Bacteroidota</taxon>
        <taxon>Flavobacteriia</taxon>
        <taxon>Flavobacteriales</taxon>
        <taxon>Flavobacteriaceae</taxon>
        <taxon>Flavobacterium</taxon>
    </lineage>
</organism>
<feature type="chain" id="PRO_5020325962" evidence="3">
    <location>
        <begin position="37"/>
        <end position="1829"/>
    </location>
</feature>
<keyword evidence="2" id="KW-0677">Repeat</keyword>
<dbReference type="NCBIfam" id="TIGR04183">
    <property type="entry name" value="Por_Secre_tail"/>
    <property type="match status" value="1"/>
</dbReference>
<keyword evidence="6" id="KW-1185">Reference proteome</keyword>
<dbReference type="InterPro" id="IPR003961">
    <property type="entry name" value="FN3_dom"/>
</dbReference>
<evidence type="ECO:0000259" key="4">
    <source>
        <dbReference type="PROSITE" id="PS50853"/>
    </source>
</evidence>
<comment type="caution">
    <text evidence="5">The sequence shown here is derived from an EMBL/GenBank/DDBJ whole genome shotgun (WGS) entry which is preliminary data.</text>
</comment>
<dbReference type="PROSITE" id="PS50853">
    <property type="entry name" value="FN3"/>
    <property type="match status" value="8"/>
</dbReference>
<feature type="signal peptide" evidence="3">
    <location>
        <begin position="1"/>
        <end position="36"/>
    </location>
</feature>
<dbReference type="Pfam" id="PF18962">
    <property type="entry name" value="Por_Secre_tail"/>
    <property type="match status" value="1"/>
</dbReference>
<dbReference type="Gene3D" id="2.60.40.10">
    <property type="entry name" value="Immunoglobulins"/>
    <property type="match status" value="8"/>
</dbReference>
<sequence>MIYNYFFKLMQQYSLSRNFSCLFLFLLFGFSISSSAQCDQPSNFRITTRTPDVITIEWDPPANSSNVDGYDYRISNVQQVNQSWPEFTSTPSVTFFGLPEGDVYYLDVRTSCFNSSSSSDGPYVFVTLSPGEGCQTATYGLYPTEVFTPTFSSTPDVIATDSYAGHYSKVNTMFDREYVFNSSVSTDYITITSDDGRVILAHGPAPLTWNSGNYNDVINYYIAASDDCEIEDIGRIKTIKGQVVSGCNNPFTEVYPTSIQSTSAVLNWNASVSNVQYFISTDSTTPTVNQIPTGNNNDINSDTNLFQIRTTGLLPNTTYHFWIRRVCDNANSLWGEWVSGGSFTTQAAEYIGCFLNNDFGLGQDLNSTYIPGCFGNQEIISTTCYAGQHNVVQIQKNKIYTFYSSVVTDHISLFSPDGRLIASGTTPLVWSSGDNSGNCKFSIKTSISCGIELVNRTQSIKCQDANLSCDAPNAFQINSITNTEANLSFVGANHIPSNGYQYYLSTSNTQPVSNTLATGTTLTTNLFLTDLNANTTYYIWVRSDCGSSKSSWVFGNSFSTVGASPAGCTSSVNGFLPATNYTPGCFGNTETILTNAKSSQYSNVTLTANTRYTFASNFTSTSYTPSDYITITNSDATQVYAVGTTPLVWDSGSNSGIMRFYIHTNFACGIDTKNRIKTISCTPTPNCNVPTSLLASSITSTNATISWTAPNPIPNNGYQYYLSTTNSAPIGSTTPTGVASGTSVTLNGLTPNTLYFVWVRSSCGATQSSWSNSANFTTTNSIPTGCTTALYGLFPNTNFTPICSGTAEIIASNAYAGEYSNINIIANKQYTFTSSIPTDFITITNENASVIYASGTTPLVWNSQANAGIIRYFIHTNSACGNSETLRTKSIQCQDGNTTCTPPSNLTVSNVLSTEALLNWAAASPAPSVGYDIYLSTTNSITPTTIPTGTVSGLNGQLTNLNTATTYYFWVRSNCGSDVSEWIAGPSFATTNSSGSGCVAAPYGLYPSFDFTLVCLGTNETIVTDAYAGEYSNVNVIPDKIYTFSSSVATDYITITNEDASIIYASGTTPLVWNSETTTGVIRYYLHTNSTCGASNIERIKYIKCQFAIPPCNSPSNLVVSNILPTEAFLSWAAASPAPSVGYDVYLSTTNSITPATLPIGTVSGLSGQLTNLNTATTYYFWVRSNCGGTNVSEWVAGPSFTTTTPTGSGCISAPYGLYPTATFTPACTGTNETIVVDAYGGEYSNVNIVSNKEYTFTSSVTTDYITITNSDASIIYASGTTPLIWNSEANTGVIRYYFHTNSACGSADIDRIKSIQCQNESTPCNPPANLTVSNLLSNGALLNWTAASPAPSGGYDFYFSTTNSITPATNPTGTVTGLTSQLTNLNSATTYYFWVRSNCGGSDVSEWIAGPSFTTTPSESGCITALYGLYPLATFTPACTGTNETIVINAYAGEYSNVNIIANIQYTFTSSVATDFITITNADASIIYASGTTPLIWNSETNAGVIRYYFHTNSACGTSTTNRTKSIQCQDVVTPCNPPSNLTVSNVLSTSALLQWTAASSVPSGGYEIYFSTINSISPATTPSLYFVTLSGQLSNLNPSTTYYIWIRSNCDDSGFSDWIAGPSFTTTTPSGSGCLVAPYGLYPPTAFIPSCTETNETIATDAYAGEYSNISIIPNRVYTFESSVTTDFITITNADASIIYTSGNAPLVWNSETNSGTMRYYFHTDSDCGVSNSNRTKIIKCSATLSNSNFEKSLASVYPNPTKDLVNVVGENSFDKILILNSLGQKIKEINSDLNHVQIDLSTYSSGIYFIKVYQESNSQTYKIIKE</sequence>
<dbReference type="PANTHER" id="PTHR46708">
    <property type="entry name" value="TENASCIN"/>
    <property type="match status" value="1"/>
</dbReference>
<dbReference type="InterPro" id="IPR036116">
    <property type="entry name" value="FN3_sf"/>
</dbReference>
<dbReference type="SMART" id="SM00060">
    <property type="entry name" value="FN3"/>
    <property type="match status" value="8"/>
</dbReference>
<feature type="domain" description="Fibronectin type-III" evidence="4">
    <location>
        <begin position="471"/>
        <end position="563"/>
    </location>
</feature>
<feature type="domain" description="Fibronectin type-III" evidence="4">
    <location>
        <begin position="689"/>
        <end position="781"/>
    </location>
</feature>
<dbReference type="Pfam" id="PF00041">
    <property type="entry name" value="fn3"/>
    <property type="match status" value="6"/>
</dbReference>
<dbReference type="InterPro" id="IPR050991">
    <property type="entry name" value="ECM_Regulatory_Proteins"/>
</dbReference>
<feature type="domain" description="Fibronectin type-III" evidence="4">
    <location>
        <begin position="902"/>
        <end position="993"/>
    </location>
</feature>
<dbReference type="PANTHER" id="PTHR46708:SF2">
    <property type="entry name" value="FIBRONECTIN TYPE-III DOMAIN-CONTAINING PROTEIN"/>
    <property type="match status" value="1"/>
</dbReference>
<dbReference type="EMBL" id="SBKQ01000012">
    <property type="protein sequence ID" value="RXR30119.1"/>
    <property type="molecule type" value="Genomic_DNA"/>
</dbReference>
<name>A0A4Q1KLT4_9FLAO</name>
<gene>
    <name evidence="5" type="ORF">EQG68_11865</name>
</gene>
<dbReference type="CDD" id="cd00063">
    <property type="entry name" value="FN3"/>
    <property type="match status" value="6"/>
</dbReference>
<proteinExistence type="predicted"/>
<evidence type="ECO:0000313" key="6">
    <source>
        <dbReference type="Proteomes" id="UP000289734"/>
    </source>
</evidence>
<accession>A0A4Q1KLT4</accession>
<evidence type="ECO:0000313" key="5">
    <source>
        <dbReference type="EMBL" id="RXR30119.1"/>
    </source>
</evidence>
<dbReference type="OrthoDB" id="1283628at2"/>
<feature type="domain" description="Fibronectin type-III" evidence="4">
    <location>
        <begin position="40"/>
        <end position="131"/>
    </location>
</feature>